<evidence type="ECO:0000256" key="2">
    <source>
        <dbReference type="ARBA" id="ARBA00022801"/>
    </source>
</evidence>
<dbReference type="EMBL" id="JAFFJS010000006">
    <property type="protein sequence ID" value="MBM9433977.1"/>
    <property type="molecule type" value="Genomic_DNA"/>
</dbReference>
<feature type="domain" description="Peptidase S9A N-terminal" evidence="5">
    <location>
        <begin position="2"/>
        <end position="212"/>
    </location>
</feature>
<keyword evidence="3" id="KW-0720">Serine protease</keyword>
<proteinExistence type="predicted"/>
<dbReference type="PRINTS" id="PR00862">
    <property type="entry name" value="PROLIGOPTASE"/>
</dbReference>
<dbReference type="Proteomes" id="UP000705983">
    <property type="component" value="Unassembled WGS sequence"/>
</dbReference>
<dbReference type="Gene3D" id="2.130.10.120">
    <property type="entry name" value="Prolyl oligopeptidase, N-terminal domain"/>
    <property type="match status" value="1"/>
</dbReference>
<evidence type="ECO:0000259" key="5">
    <source>
        <dbReference type="Pfam" id="PF02897"/>
    </source>
</evidence>
<evidence type="ECO:0000256" key="3">
    <source>
        <dbReference type="ARBA" id="ARBA00022825"/>
    </source>
</evidence>
<dbReference type="PANTHER" id="PTHR42881">
    <property type="entry name" value="PROLYL ENDOPEPTIDASE"/>
    <property type="match status" value="1"/>
</dbReference>
<dbReference type="InterPro" id="IPR001375">
    <property type="entry name" value="Peptidase_S9_cat"/>
</dbReference>
<dbReference type="RefSeq" id="WP_187997045.1">
    <property type="nucleotide sequence ID" value="NZ_JACEXG010000006.1"/>
</dbReference>
<evidence type="ECO:0000313" key="7">
    <source>
        <dbReference type="Proteomes" id="UP000705983"/>
    </source>
</evidence>
<dbReference type="Pfam" id="PF02897">
    <property type="entry name" value="Peptidase_S9_N"/>
    <property type="match status" value="1"/>
</dbReference>
<dbReference type="PANTHER" id="PTHR42881:SF13">
    <property type="entry name" value="PROLYL ENDOPEPTIDASE"/>
    <property type="match status" value="1"/>
</dbReference>
<keyword evidence="1" id="KW-0645">Protease</keyword>
<protein>
    <submittedName>
        <fullName evidence="6">S9 family peptidase</fullName>
    </submittedName>
</protein>
<gene>
    <name evidence="6" type="ORF">JVW63_09755</name>
</gene>
<evidence type="ECO:0000313" key="6">
    <source>
        <dbReference type="EMBL" id="MBM9433977.1"/>
    </source>
</evidence>
<feature type="domain" description="Peptidase S9 prolyl oligopeptidase catalytic" evidence="4">
    <location>
        <begin position="472"/>
        <end position="672"/>
    </location>
</feature>
<evidence type="ECO:0000256" key="1">
    <source>
        <dbReference type="ARBA" id="ARBA00022670"/>
    </source>
</evidence>
<evidence type="ECO:0000259" key="4">
    <source>
        <dbReference type="Pfam" id="PF00326"/>
    </source>
</evidence>
<accession>A0ABS2TH57</accession>
<dbReference type="InterPro" id="IPR029058">
    <property type="entry name" value="AB_hydrolase_fold"/>
</dbReference>
<dbReference type="Pfam" id="PF00326">
    <property type="entry name" value="Peptidase_S9"/>
    <property type="match status" value="1"/>
</dbReference>
<dbReference type="InterPro" id="IPR023302">
    <property type="entry name" value="Pept_S9A_N"/>
</dbReference>
<dbReference type="InterPro" id="IPR051167">
    <property type="entry name" value="Prolyl_oligopep/macrocyclase"/>
</dbReference>
<dbReference type="InterPro" id="IPR002470">
    <property type="entry name" value="Peptidase_S9A"/>
</dbReference>
<sequence length="673" mass="73450">MMDPRIWLEDSTETTFEWVMARTERTLESYGGSGFDTAKSELFDILSAKDKLDLGTLRGGYIYNFHTDGDNPRGLWRRTTLEDYLSEPVWDVLLDIDALGAAEGESWVFGGANLRRPNFDRALITLKPGGSDANVVREFDLETRSFLDDGYSAPASKGSMSWTENDSVLAARDFGAGSLTDSGYPRSVRLWKRGTSIADAPTILEGEREDIVVSASHDFTPGYERTFAARATDFRNTILYEVDEETLELTEILLPHSAGVGMVKDWAILELRYDWHLDGTTFAAGSLLALPYADALTGPVADRVVTIFAPTPHASLAGLTELQSGIVFTTLDNVRSRVYFAAIDTWEVTELHPDLGEFDSIGVSAVDRERGDDVWVTTTGFLTSTTLLYGSASKDGLDIAQVRSTPERFDASGMVVRQRWAVSADGTRVPYFLVGAREAIDGGAPARCLLDGYGGFEISRTPGYAGTYGKGWLEKGGVYAVANIRGGGEFGPSWHQAALKEGRHRAYADFAAVAADLVATGVTTVDRLAAIGGSNGGLLMGNMYTTYPELFGAIVCRVPLLDMKRFSHLLAGASWMDEYGNPDTDDWEFLQAYSPYHNVSAGGSYPPILVMTSTKDDRVHPGHARKFVALLEECGHDVEYYENTEGGHAGAADAEQSALSLALIFQFLERRLA</sequence>
<organism evidence="6 7">
    <name type="scientific">Flaviflexus equikiangi</name>
    <dbReference type="NCBI Taxonomy" id="2758573"/>
    <lineage>
        <taxon>Bacteria</taxon>
        <taxon>Bacillati</taxon>
        <taxon>Actinomycetota</taxon>
        <taxon>Actinomycetes</taxon>
        <taxon>Actinomycetales</taxon>
        <taxon>Actinomycetaceae</taxon>
        <taxon>Flaviflexus</taxon>
    </lineage>
</organism>
<dbReference type="SUPFAM" id="SSF50993">
    <property type="entry name" value="Peptidase/esterase 'gauge' domain"/>
    <property type="match status" value="1"/>
</dbReference>
<comment type="caution">
    <text evidence="6">The sequence shown here is derived from an EMBL/GenBank/DDBJ whole genome shotgun (WGS) entry which is preliminary data.</text>
</comment>
<name>A0ABS2TH57_9ACTO</name>
<keyword evidence="2" id="KW-0378">Hydrolase</keyword>
<reference evidence="7" key="1">
    <citation type="submission" date="2021-02" db="EMBL/GenBank/DDBJ databases">
        <title>Leucobacter sp. CX169.</title>
        <authorList>
            <person name="Cheng Y."/>
        </authorList>
    </citation>
    <scope>NUCLEOTIDE SEQUENCE [LARGE SCALE GENOMIC DNA]</scope>
    <source>
        <strain evidence="7">JY899</strain>
    </source>
</reference>
<dbReference type="Gene3D" id="3.40.50.1820">
    <property type="entry name" value="alpha/beta hydrolase"/>
    <property type="match status" value="1"/>
</dbReference>
<dbReference type="SUPFAM" id="SSF53474">
    <property type="entry name" value="alpha/beta-Hydrolases"/>
    <property type="match status" value="1"/>
</dbReference>
<keyword evidence="7" id="KW-1185">Reference proteome</keyword>